<dbReference type="HAMAP" id="MF_00240">
    <property type="entry name" value="LolA"/>
    <property type="match status" value="1"/>
</dbReference>
<organism evidence="11 12">
    <name type="scientific">Stenotrophomonas panacihumi</name>
    <dbReference type="NCBI Taxonomy" id="676599"/>
    <lineage>
        <taxon>Bacteria</taxon>
        <taxon>Pseudomonadati</taxon>
        <taxon>Pseudomonadota</taxon>
        <taxon>Gammaproteobacteria</taxon>
        <taxon>Lysobacterales</taxon>
        <taxon>Lysobacteraceae</taxon>
        <taxon>Stenotrophomonas</taxon>
    </lineage>
</organism>
<dbReference type="PANTHER" id="PTHR35869">
    <property type="entry name" value="OUTER-MEMBRANE LIPOPROTEIN CARRIER PROTEIN"/>
    <property type="match status" value="1"/>
</dbReference>
<comment type="caution">
    <text evidence="11">The sequence shown here is derived from an EMBL/GenBank/DDBJ whole genome shotgun (WGS) entry which is preliminary data.</text>
</comment>
<dbReference type="GO" id="GO:0044874">
    <property type="term" value="P:lipoprotein localization to outer membrane"/>
    <property type="evidence" value="ECO:0007669"/>
    <property type="project" value="UniProtKB-UniRule"/>
</dbReference>
<reference evidence="11 12" key="1">
    <citation type="submission" date="2015-10" db="EMBL/GenBank/DDBJ databases">
        <title>Genome sequencing and analysis of members of genus Stenotrophomonas.</title>
        <authorList>
            <person name="Patil P.P."/>
            <person name="Midha S."/>
            <person name="Patil P.B."/>
        </authorList>
    </citation>
    <scope>NUCLEOTIDE SEQUENCE [LARGE SCALE GENOMIC DNA]</scope>
    <source>
        <strain evidence="11 12">JCM 16536</strain>
    </source>
</reference>
<evidence type="ECO:0000256" key="5">
    <source>
        <dbReference type="ARBA" id="ARBA00022448"/>
    </source>
</evidence>
<evidence type="ECO:0000256" key="1">
    <source>
        <dbReference type="ARBA" id="ARBA00004418"/>
    </source>
</evidence>
<dbReference type="AlphaFoldDB" id="A0A0R0AFT1"/>
<keyword evidence="5 10" id="KW-0813">Transport</keyword>
<evidence type="ECO:0000313" key="11">
    <source>
        <dbReference type="EMBL" id="KRG39555.1"/>
    </source>
</evidence>
<keyword evidence="8 10" id="KW-0653">Protein transport</keyword>
<dbReference type="GO" id="GO:0030288">
    <property type="term" value="C:outer membrane-bounded periplasmic space"/>
    <property type="evidence" value="ECO:0007669"/>
    <property type="project" value="TreeGrafter"/>
</dbReference>
<dbReference type="GO" id="GO:0042953">
    <property type="term" value="P:lipoprotein transport"/>
    <property type="evidence" value="ECO:0007669"/>
    <property type="project" value="InterPro"/>
</dbReference>
<evidence type="ECO:0000256" key="3">
    <source>
        <dbReference type="ARBA" id="ARBA00011245"/>
    </source>
</evidence>
<keyword evidence="7 10" id="KW-0574">Periplasm</keyword>
<evidence type="ECO:0000256" key="4">
    <source>
        <dbReference type="ARBA" id="ARBA00014035"/>
    </source>
</evidence>
<keyword evidence="6 10" id="KW-0732">Signal</keyword>
<evidence type="ECO:0000256" key="9">
    <source>
        <dbReference type="ARBA" id="ARBA00023186"/>
    </source>
</evidence>
<dbReference type="InterPro" id="IPR029046">
    <property type="entry name" value="LolA/LolB/LppX"/>
</dbReference>
<dbReference type="InterPro" id="IPR004564">
    <property type="entry name" value="OM_lipoprot_carrier_LolA-like"/>
</dbReference>
<evidence type="ECO:0000256" key="10">
    <source>
        <dbReference type="HAMAP-Rule" id="MF_00240"/>
    </source>
</evidence>
<comment type="subunit">
    <text evidence="3 10">Monomer.</text>
</comment>
<comment type="similarity">
    <text evidence="2 10">Belongs to the LolA family.</text>
</comment>
<evidence type="ECO:0000256" key="7">
    <source>
        <dbReference type="ARBA" id="ARBA00022764"/>
    </source>
</evidence>
<evidence type="ECO:0000256" key="6">
    <source>
        <dbReference type="ARBA" id="ARBA00022729"/>
    </source>
</evidence>
<dbReference type="Gene3D" id="2.50.20.10">
    <property type="entry name" value="Lipoprotein localisation LolA/LolB/LppX"/>
    <property type="match status" value="1"/>
</dbReference>
<keyword evidence="9 10" id="KW-0143">Chaperone</keyword>
<feature type="chain" id="PRO_5008995006" description="Outer-membrane lipoprotein carrier protein" evidence="10">
    <location>
        <begin position="22"/>
        <end position="207"/>
    </location>
</feature>
<dbReference type="PANTHER" id="PTHR35869:SF1">
    <property type="entry name" value="OUTER-MEMBRANE LIPOPROTEIN CARRIER PROTEIN"/>
    <property type="match status" value="1"/>
</dbReference>
<comment type="subcellular location">
    <subcellularLocation>
        <location evidence="1 10">Periplasm</location>
    </subcellularLocation>
</comment>
<accession>A0A0R0AFT1</accession>
<dbReference type="NCBIfam" id="TIGR00547">
    <property type="entry name" value="lolA"/>
    <property type="match status" value="1"/>
</dbReference>
<keyword evidence="12" id="KW-1185">Reference proteome</keyword>
<sequence length="207" mass="22703" precursor="true">MLRTLRYAVLATGLLAGTAFAGARAELDNFTRGLKGLDGQFSQQVFDPSGKVKETTSGRVALSAPRQFRWEYTKPYHQLIVADGKKVWIYDPDLQQATVRPQGEEERNSPLSALIDPSRLAQQFDISEEAAPRDGLQWLSLTPKVGADATFQIAALGFGPNGLARMEVTDAIGQRTSIRFEGWKRNPAFAADTFRFTPGKGVDVVGE</sequence>
<dbReference type="Proteomes" id="UP000051802">
    <property type="component" value="Unassembled WGS sequence"/>
</dbReference>
<protein>
    <recommendedName>
        <fullName evidence="4 10">Outer-membrane lipoprotein carrier protein</fullName>
    </recommendedName>
</protein>
<evidence type="ECO:0000256" key="2">
    <source>
        <dbReference type="ARBA" id="ARBA00007615"/>
    </source>
</evidence>
<dbReference type="STRING" id="676599.ARC20_13720"/>
<feature type="signal peptide" evidence="10">
    <location>
        <begin position="1"/>
        <end position="21"/>
    </location>
</feature>
<proteinExistence type="inferred from homology"/>
<gene>
    <name evidence="10" type="primary">lolA</name>
    <name evidence="11" type="ORF">ARC20_13720</name>
</gene>
<dbReference type="EMBL" id="LLXU01000106">
    <property type="protein sequence ID" value="KRG39555.1"/>
    <property type="molecule type" value="Genomic_DNA"/>
</dbReference>
<name>A0A0R0AFT1_9GAMM</name>
<dbReference type="SUPFAM" id="SSF89392">
    <property type="entry name" value="Prokaryotic lipoproteins and lipoprotein localization factors"/>
    <property type="match status" value="1"/>
</dbReference>
<evidence type="ECO:0000313" key="12">
    <source>
        <dbReference type="Proteomes" id="UP000051802"/>
    </source>
</evidence>
<comment type="function">
    <text evidence="10">Participates in the translocation of lipoproteins from the inner membrane to the outer membrane. Only forms a complex with a lipoprotein if the residue after the N-terminal Cys is not an aspartate (The Asp acts as a targeting signal to indicate that the lipoprotein should stay in the inner membrane).</text>
</comment>
<dbReference type="CDD" id="cd16325">
    <property type="entry name" value="LolA"/>
    <property type="match status" value="1"/>
</dbReference>
<dbReference type="InterPro" id="IPR018323">
    <property type="entry name" value="OM_lipoprot_carrier_LolA_Pbac"/>
</dbReference>
<keyword evidence="11" id="KW-0449">Lipoprotein</keyword>
<evidence type="ECO:0000256" key="8">
    <source>
        <dbReference type="ARBA" id="ARBA00022927"/>
    </source>
</evidence>
<dbReference type="Pfam" id="PF03548">
    <property type="entry name" value="LolA"/>
    <property type="match status" value="1"/>
</dbReference>
<dbReference type="OrthoDB" id="9787361at2"/>
<dbReference type="RefSeq" id="WP_057648106.1">
    <property type="nucleotide sequence ID" value="NZ_LLXU01000106.1"/>
</dbReference>